<gene>
    <name evidence="8" type="ORF">DGD08_17940</name>
</gene>
<accession>A0A3D4VD70</accession>
<feature type="domain" description="Cytochrome c" evidence="7">
    <location>
        <begin position="112"/>
        <end position="191"/>
    </location>
</feature>
<comment type="caution">
    <text evidence="8">The sequence shown here is derived from an EMBL/GenBank/DDBJ whole genome shotgun (WGS) entry which is preliminary data.</text>
</comment>
<keyword evidence="2 4" id="KW-0479">Metal-binding</keyword>
<feature type="transmembrane region" description="Helical" evidence="6">
    <location>
        <begin position="48"/>
        <end position="65"/>
    </location>
</feature>
<evidence type="ECO:0000256" key="6">
    <source>
        <dbReference type="SAM" id="Phobius"/>
    </source>
</evidence>
<evidence type="ECO:0000259" key="7">
    <source>
        <dbReference type="PROSITE" id="PS51007"/>
    </source>
</evidence>
<evidence type="ECO:0000313" key="9">
    <source>
        <dbReference type="Proteomes" id="UP000264071"/>
    </source>
</evidence>
<dbReference type="Pfam" id="PF13442">
    <property type="entry name" value="Cytochrome_CBB3"/>
    <property type="match status" value="1"/>
</dbReference>
<dbReference type="InterPro" id="IPR050597">
    <property type="entry name" value="Cytochrome_c_Oxidase_Subunit"/>
</dbReference>
<dbReference type="InterPro" id="IPR032858">
    <property type="entry name" value="CcoP_N"/>
</dbReference>
<keyword evidence="6" id="KW-0812">Transmembrane</keyword>
<keyword evidence="6" id="KW-1133">Transmembrane helix</keyword>
<dbReference type="Gene3D" id="1.10.760.10">
    <property type="entry name" value="Cytochrome c-like domain"/>
    <property type="match status" value="1"/>
</dbReference>
<dbReference type="SUPFAM" id="SSF46626">
    <property type="entry name" value="Cytochrome c"/>
    <property type="match status" value="1"/>
</dbReference>
<evidence type="ECO:0000256" key="1">
    <source>
        <dbReference type="ARBA" id="ARBA00022617"/>
    </source>
</evidence>
<evidence type="ECO:0000313" key="8">
    <source>
        <dbReference type="EMBL" id="HCT59086.1"/>
    </source>
</evidence>
<evidence type="ECO:0000256" key="2">
    <source>
        <dbReference type="ARBA" id="ARBA00022723"/>
    </source>
</evidence>
<dbReference type="GO" id="GO:0009055">
    <property type="term" value="F:electron transfer activity"/>
    <property type="evidence" value="ECO:0007669"/>
    <property type="project" value="InterPro"/>
</dbReference>
<dbReference type="Gene3D" id="6.10.280.130">
    <property type="match status" value="1"/>
</dbReference>
<dbReference type="OMA" id="KGMPPWG"/>
<sequence>MTDHPERQNESETPTAADKPKAKGGYADRVLDHTYDGIQEYDNPMPRWWLGTFAATIVFSVLYVFNIGPIGSGKGWIADYEADMKAFAAAHPAPSGNDVSEAALAALVSDPKAVAAGKTTFDAYCASCHRQDGGGLIGPNLADNYWLHGGKSTDIYKSVVDGVLAKGMPPWGKSLKPEQLTTVVAYVVSLHGTNPVNPKAPQGEPVTP</sequence>
<organism evidence="8 9">
    <name type="scientific">Gemmatimonas aurantiaca</name>
    <dbReference type="NCBI Taxonomy" id="173480"/>
    <lineage>
        <taxon>Bacteria</taxon>
        <taxon>Pseudomonadati</taxon>
        <taxon>Gemmatimonadota</taxon>
        <taxon>Gemmatimonadia</taxon>
        <taxon>Gemmatimonadales</taxon>
        <taxon>Gemmatimonadaceae</taxon>
        <taxon>Gemmatimonas</taxon>
    </lineage>
</organism>
<keyword evidence="3 4" id="KW-0408">Iron</keyword>
<dbReference type="PROSITE" id="PS51007">
    <property type="entry name" value="CYTC"/>
    <property type="match status" value="1"/>
</dbReference>
<keyword evidence="6" id="KW-0472">Membrane</keyword>
<dbReference type="Pfam" id="PF14715">
    <property type="entry name" value="FixP_N"/>
    <property type="match status" value="1"/>
</dbReference>
<feature type="compositionally biased region" description="Basic and acidic residues" evidence="5">
    <location>
        <begin position="1"/>
        <end position="10"/>
    </location>
</feature>
<dbReference type="EMBL" id="DPIY01000012">
    <property type="protein sequence ID" value="HCT59086.1"/>
    <property type="molecule type" value="Genomic_DNA"/>
</dbReference>
<dbReference type="GO" id="GO:0020037">
    <property type="term" value="F:heme binding"/>
    <property type="evidence" value="ECO:0007669"/>
    <property type="project" value="InterPro"/>
</dbReference>
<protein>
    <submittedName>
        <fullName evidence="8">Cytochrome oxidase subunit III</fullName>
    </submittedName>
</protein>
<dbReference type="Proteomes" id="UP000264071">
    <property type="component" value="Unassembled WGS sequence"/>
</dbReference>
<dbReference type="InterPro" id="IPR009056">
    <property type="entry name" value="Cyt_c-like_dom"/>
</dbReference>
<evidence type="ECO:0000256" key="5">
    <source>
        <dbReference type="SAM" id="MobiDB-lite"/>
    </source>
</evidence>
<evidence type="ECO:0000256" key="4">
    <source>
        <dbReference type="PROSITE-ProRule" id="PRU00433"/>
    </source>
</evidence>
<keyword evidence="1 4" id="KW-0349">Heme</keyword>
<name>A0A3D4VD70_9BACT</name>
<feature type="region of interest" description="Disordered" evidence="5">
    <location>
        <begin position="1"/>
        <end position="23"/>
    </location>
</feature>
<dbReference type="InterPro" id="IPR038414">
    <property type="entry name" value="CcoP_N_sf"/>
</dbReference>
<dbReference type="PANTHER" id="PTHR33751">
    <property type="entry name" value="CBB3-TYPE CYTOCHROME C OXIDASE SUBUNIT FIXP"/>
    <property type="match status" value="1"/>
</dbReference>
<dbReference type="InterPro" id="IPR036909">
    <property type="entry name" value="Cyt_c-like_dom_sf"/>
</dbReference>
<proteinExistence type="predicted"/>
<dbReference type="GO" id="GO:0046872">
    <property type="term" value="F:metal ion binding"/>
    <property type="evidence" value="ECO:0007669"/>
    <property type="project" value="UniProtKB-KW"/>
</dbReference>
<dbReference type="PANTHER" id="PTHR33751:SF1">
    <property type="entry name" value="CBB3-TYPE CYTOCHROME C OXIDASE SUBUNIT FIXP"/>
    <property type="match status" value="1"/>
</dbReference>
<evidence type="ECO:0000256" key="3">
    <source>
        <dbReference type="ARBA" id="ARBA00023004"/>
    </source>
</evidence>
<reference evidence="8 9" key="1">
    <citation type="journal article" date="2018" name="Nat. Biotechnol.">
        <title>A standardized bacterial taxonomy based on genome phylogeny substantially revises the tree of life.</title>
        <authorList>
            <person name="Parks D.H."/>
            <person name="Chuvochina M."/>
            <person name="Waite D.W."/>
            <person name="Rinke C."/>
            <person name="Skarshewski A."/>
            <person name="Chaumeil P.A."/>
            <person name="Hugenholtz P."/>
        </authorList>
    </citation>
    <scope>NUCLEOTIDE SEQUENCE [LARGE SCALE GENOMIC DNA]</scope>
    <source>
        <strain evidence="8">UBA8844</strain>
    </source>
</reference>
<dbReference type="AlphaFoldDB" id="A0A3D4VD70"/>